<gene>
    <name evidence="2" type="ORF">JH395_06590</name>
</gene>
<dbReference type="EMBL" id="CP066817">
    <property type="protein sequence ID" value="QQM62192.1"/>
    <property type="molecule type" value="Genomic_DNA"/>
</dbReference>
<name>A0AAX1KD21_LACPN</name>
<protein>
    <submittedName>
        <fullName evidence="2">IS3 family transposase</fullName>
    </submittedName>
</protein>
<organism evidence="2 3">
    <name type="scientific">Lactiplantibacillus plantarum</name>
    <name type="common">Lactobacillus plantarum</name>
    <dbReference type="NCBI Taxonomy" id="1590"/>
    <lineage>
        <taxon>Bacteria</taxon>
        <taxon>Bacillati</taxon>
        <taxon>Bacillota</taxon>
        <taxon>Bacilli</taxon>
        <taxon>Lactobacillales</taxon>
        <taxon>Lactobacillaceae</taxon>
        <taxon>Lactiplantibacillus</taxon>
    </lineage>
</organism>
<evidence type="ECO:0000259" key="1">
    <source>
        <dbReference type="Pfam" id="PF13333"/>
    </source>
</evidence>
<dbReference type="Proteomes" id="UP000595466">
    <property type="component" value="Chromosome"/>
</dbReference>
<dbReference type="Pfam" id="PF13333">
    <property type="entry name" value="rve_2"/>
    <property type="match status" value="1"/>
</dbReference>
<evidence type="ECO:0000313" key="3">
    <source>
        <dbReference type="Proteomes" id="UP000595466"/>
    </source>
</evidence>
<dbReference type="SUPFAM" id="SSF53098">
    <property type="entry name" value="Ribonuclease H-like"/>
    <property type="match status" value="1"/>
</dbReference>
<dbReference type="AlphaFoldDB" id="A0AAX1KD21"/>
<dbReference type="InterPro" id="IPR012337">
    <property type="entry name" value="RNaseH-like_sf"/>
</dbReference>
<evidence type="ECO:0000313" key="2">
    <source>
        <dbReference type="EMBL" id="QQM62192.1"/>
    </source>
</evidence>
<dbReference type="PANTHER" id="PTHR46889">
    <property type="entry name" value="TRANSPOSASE INSF FOR INSERTION SEQUENCE IS3B-RELATED"/>
    <property type="match status" value="1"/>
</dbReference>
<dbReference type="InterPro" id="IPR050900">
    <property type="entry name" value="Transposase_IS3/IS150/IS904"/>
</dbReference>
<reference evidence="2 3" key="1">
    <citation type="submission" date="2020-12" db="EMBL/GenBank/DDBJ databases">
        <title>Whole genome sequencing of Lactobacillus plantarum PC518.</title>
        <authorList>
            <person name="Guo Q."/>
        </authorList>
    </citation>
    <scope>NUCLEOTIDE SEQUENCE [LARGE SCALE GENOMIC DNA]</scope>
    <source>
        <strain evidence="2 3">PC518</strain>
    </source>
</reference>
<accession>A0AAX1KD21</accession>
<dbReference type="InterPro" id="IPR001584">
    <property type="entry name" value="Integrase_cat-core"/>
</dbReference>
<dbReference type="PANTHER" id="PTHR46889:SF4">
    <property type="entry name" value="TRANSPOSASE INSO FOR INSERTION SEQUENCE ELEMENT IS911B-RELATED"/>
    <property type="match status" value="1"/>
</dbReference>
<dbReference type="GO" id="GO:0015074">
    <property type="term" value="P:DNA integration"/>
    <property type="evidence" value="ECO:0007669"/>
    <property type="project" value="InterPro"/>
</dbReference>
<feature type="domain" description="Integrase catalytic" evidence="1">
    <location>
        <begin position="26"/>
        <end position="78"/>
    </location>
</feature>
<sequence length="85" mass="9983">MNILRQARVFQSMSRKATCLDNAVAESIFHILKVGTVHNYQYKNYEELESAIINYVDYYNQRRIKTKLVGMSPVKYREYTSQLAA</sequence>
<proteinExistence type="predicted"/>